<reference evidence="2" key="1">
    <citation type="submission" date="2015-01" db="EMBL/GenBank/DDBJ databases">
        <authorList>
            <person name="Aksoy S."/>
            <person name="Warren W."/>
            <person name="Wilson R.K."/>
        </authorList>
    </citation>
    <scope>NUCLEOTIDE SEQUENCE [LARGE SCALE GENOMIC DNA]</scope>
    <source>
        <strain evidence="2">IAEA</strain>
    </source>
</reference>
<dbReference type="Proteomes" id="UP000092460">
    <property type="component" value="Unassembled WGS sequence"/>
</dbReference>
<accession>A0A1B0ARE3</accession>
<proteinExistence type="predicted"/>
<evidence type="ECO:0000313" key="1">
    <source>
        <dbReference type="EnsemblMetazoa" id="GPPI005763-PA"/>
    </source>
</evidence>
<dbReference type="AlphaFoldDB" id="A0A1B0ARE3"/>
<name>A0A1B0ARE3_9MUSC</name>
<keyword evidence="2" id="KW-1185">Reference proteome</keyword>
<protein>
    <submittedName>
        <fullName evidence="1">Uncharacterized protein</fullName>
    </submittedName>
</protein>
<sequence length="191" mass="21030">MTAENKVSMKQSSPSFSLASSFISLLYSCLRKGSLGPQSFLGLKALKNLSRHVVPGSRTTATINHMGICKTPTDVIIQPKAKNNAMPRAHCHCLTLGKLSFIAATLHETIPILEPTPKINNMRKNRTEKICGNMAKKYEAFPELLTPRIITTKTQNQDMNKPTTSCQFGAPMPSSMFSFSLNTSLLEKEDV</sequence>
<dbReference type="EMBL" id="JXJN01002379">
    <property type="status" value="NOT_ANNOTATED_CDS"/>
    <property type="molecule type" value="Genomic_DNA"/>
</dbReference>
<dbReference type="EMBL" id="JXJN01002378">
    <property type="status" value="NOT_ANNOTATED_CDS"/>
    <property type="molecule type" value="Genomic_DNA"/>
</dbReference>
<organism evidence="1 2">
    <name type="scientific">Glossina palpalis gambiensis</name>
    <dbReference type="NCBI Taxonomy" id="67801"/>
    <lineage>
        <taxon>Eukaryota</taxon>
        <taxon>Metazoa</taxon>
        <taxon>Ecdysozoa</taxon>
        <taxon>Arthropoda</taxon>
        <taxon>Hexapoda</taxon>
        <taxon>Insecta</taxon>
        <taxon>Pterygota</taxon>
        <taxon>Neoptera</taxon>
        <taxon>Endopterygota</taxon>
        <taxon>Diptera</taxon>
        <taxon>Brachycera</taxon>
        <taxon>Muscomorpha</taxon>
        <taxon>Hippoboscoidea</taxon>
        <taxon>Glossinidae</taxon>
        <taxon>Glossina</taxon>
    </lineage>
</organism>
<dbReference type="VEuPathDB" id="VectorBase:GPPI005763"/>
<dbReference type="EnsemblMetazoa" id="GPPI005763-RA">
    <property type="protein sequence ID" value="GPPI005763-PA"/>
    <property type="gene ID" value="GPPI005763"/>
</dbReference>
<dbReference type="PROSITE" id="PS51257">
    <property type="entry name" value="PROKAR_LIPOPROTEIN"/>
    <property type="match status" value="1"/>
</dbReference>
<evidence type="ECO:0000313" key="2">
    <source>
        <dbReference type="Proteomes" id="UP000092460"/>
    </source>
</evidence>
<reference evidence="1" key="2">
    <citation type="submission" date="2020-05" db="UniProtKB">
        <authorList>
            <consortium name="EnsemblMetazoa"/>
        </authorList>
    </citation>
    <scope>IDENTIFICATION</scope>
    <source>
        <strain evidence="1">IAEA</strain>
    </source>
</reference>